<evidence type="ECO:0000256" key="4">
    <source>
        <dbReference type="ARBA" id="ARBA00022692"/>
    </source>
</evidence>
<evidence type="ECO:0000256" key="1">
    <source>
        <dbReference type="ARBA" id="ARBA00004225"/>
    </source>
</evidence>
<dbReference type="GO" id="GO:0031966">
    <property type="term" value="C:mitochondrial membrane"/>
    <property type="evidence" value="ECO:0007669"/>
    <property type="project" value="UniProtKB-SubCell"/>
</dbReference>
<evidence type="ECO:0000256" key="6">
    <source>
        <dbReference type="ARBA" id="ARBA00022989"/>
    </source>
</evidence>
<accession>A0A5J4NP38</accession>
<keyword evidence="5" id="KW-0029">Amino-acid transport</keyword>
<keyword evidence="7" id="KW-0496">Mitochondrion</keyword>
<evidence type="ECO:0000256" key="8">
    <source>
        <dbReference type="ARBA" id="ARBA00023136"/>
    </source>
</evidence>
<reference evidence="9 10" key="1">
    <citation type="journal article" date="2019" name="Gigascience">
        <title>Whole-genome sequence of the oriental lung fluke Paragonimus westermani.</title>
        <authorList>
            <person name="Oey H."/>
            <person name="Zakrzewski M."/>
            <person name="Narain K."/>
            <person name="Devi K.R."/>
            <person name="Agatsuma T."/>
            <person name="Nawaratna S."/>
            <person name="Gobert G.N."/>
            <person name="Jones M.K."/>
            <person name="Ragan M.A."/>
            <person name="McManus D.P."/>
            <person name="Krause L."/>
        </authorList>
    </citation>
    <scope>NUCLEOTIDE SEQUENCE [LARGE SCALE GENOMIC DNA]</scope>
    <source>
        <strain evidence="9 10">IND2009</strain>
    </source>
</reference>
<dbReference type="GO" id="GO:0015075">
    <property type="term" value="F:monoatomic ion transmembrane transporter activity"/>
    <property type="evidence" value="ECO:0007669"/>
    <property type="project" value="InterPro"/>
</dbReference>
<dbReference type="EMBL" id="QNGE01001714">
    <property type="protein sequence ID" value="KAA3676990.1"/>
    <property type="molecule type" value="Genomic_DNA"/>
</dbReference>
<gene>
    <name evidence="9" type="ORF">DEA37_0014243</name>
</gene>
<protein>
    <submittedName>
        <fullName evidence="9">Uncharacterized protein</fullName>
    </submittedName>
</protein>
<dbReference type="Proteomes" id="UP000324629">
    <property type="component" value="Unassembled WGS sequence"/>
</dbReference>
<dbReference type="GO" id="GO:0006865">
    <property type="term" value="P:amino acid transport"/>
    <property type="evidence" value="ECO:0007669"/>
    <property type="project" value="UniProtKB-KW"/>
</dbReference>
<evidence type="ECO:0000256" key="2">
    <source>
        <dbReference type="ARBA" id="ARBA00005974"/>
    </source>
</evidence>
<sequence length="46" mass="5285">MTPMCCALFPQVSSIAFNKLEPTVQAKIRELRGDRIPERVYYNKGL</sequence>
<keyword evidence="4" id="KW-0812">Transmembrane</keyword>
<dbReference type="Pfam" id="PF03820">
    <property type="entry name" value="SFXNs"/>
    <property type="match status" value="1"/>
</dbReference>
<dbReference type="AlphaFoldDB" id="A0A5J4NP38"/>
<comment type="subcellular location">
    <subcellularLocation>
        <location evidence="1">Mitochondrion membrane</location>
        <topology evidence="1">Multi-pass membrane protein</topology>
    </subcellularLocation>
</comment>
<evidence type="ECO:0000313" key="9">
    <source>
        <dbReference type="EMBL" id="KAA3676990.1"/>
    </source>
</evidence>
<keyword evidence="8" id="KW-0472">Membrane</keyword>
<organism evidence="9 10">
    <name type="scientific">Paragonimus westermani</name>
    <dbReference type="NCBI Taxonomy" id="34504"/>
    <lineage>
        <taxon>Eukaryota</taxon>
        <taxon>Metazoa</taxon>
        <taxon>Spiralia</taxon>
        <taxon>Lophotrochozoa</taxon>
        <taxon>Platyhelminthes</taxon>
        <taxon>Trematoda</taxon>
        <taxon>Digenea</taxon>
        <taxon>Plagiorchiida</taxon>
        <taxon>Troglotremata</taxon>
        <taxon>Troglotrematidae</taxon>
        <taxon>Paragonimus</taxon>
    </lineage>
</organism>
<evidence type="ECO:0000256" key="5">
    <source>
        <dbReference type="ARBA" id="ARBA00022970"/>
    </source>
</evidence>
<keyword evidence="6" id="KW-1133">Transmembrane helix</keyword>
<keyword evidence="3" id="KW-0813">Transport</keyword>
<name>A0A5J4NP38_9TREM</name>
<comment type="caution">
    <text evidence="9">The sequence shown here is derived from an EMBL/GenBank/DDBJ whole genome shotgun (WGS) entry which is preliminary data.</text>
</comment>
<evidence type="ECO:0000313" key="10">
    <source>
        <dbReference type="Proteomes" id="UP000324629"/>
    </source>
</evidence>
<comment type="similarity">
    <text evidence="2">Belongs to the sideroflexin family.</text>
</comment>
<evidence type="ECO:0000256" key="3">
    <source>
        <dbReference type="ARBA" id="ARBA00022448"/>
    </source>
</evidence>
<dbReference type="InterPro" id="IPR004686">
    <property type="entry name" value="Mtc"/>
</dbReference>
<keyword evidence="10" id="KW-1185">Reference proteome</keyword>
<evidence type="ECO:0000256" key="7">
    <source>
        <dbReference type="ARBA" id="ARBA00023128"/>
    </source>
</evidence>
<proteinExistence type="inferred from homology"/>